<accession>A0A356LLS0</accession>
<dbReference type="EMBL" id="DOEK01000046">
    <property type="protein sequence ID" value="HBP31819.1"/>
    <property type="molecule type" value="Genomic_DNA"/>
</dbReference>
<keyword evidence="4 6" id="KW-1133">Transmembrane helix</keyword>
<name>A0A356LLS0_9BURK</name>
<sequence>MPIAVYALMAGAFGIGVTEFVIMGLLLEVGNDLMIPVQTAGTLISGYALGVVVGAPIFTIATGRLPHKTTLLVLMVIFILGNAACALAPNYWFLLFARVLTSFAHGTFFGVGSVVATRLVARDKQASAIAVMFTGLTAANILGVPFGTFLGQMYGWRATFWAVTLIGILSFFVIRHYVPASTRAQGSDHNWRASVRSLANGSVIAGLMTTVFGFAGVFAVFTYIAPLLTQISGFDKTALSPILVVFGIGLVIGNLLGGRLADKYLKTTVIVSLLALSAVLLLMPWAFQYQIPAVIAVGLFGVAAFSTVAPLQMWVLGKITNADQSLVSSLNIAAFNLGNALGAWAGGMVIAQNGGLPWIPYVAALMPIASLLIAVVAIRRERAPVMPIACAS</sequence>
<evidence type="ECO:0000313" key="9">
    <source>
        <dbReference type="Proteomes" id="UP000264036"/>
    </source>
</evidence>
<evidence type="ECO:0000259" key="7">
    <source>
        <dbReference type="PROSITE" id="PS50850"/>
    </source>
</evidence>
<evidence type="ECO:0000256" key="4">
    <source>
        <dbReference type="ARBA" id="ARBA00022989"/>
    </source>
</evidence>
<feature type="transmembrane region" description="Helical" evidence="6">
    <location>
        <begin position="158"/>
        <end position="178"/>
    </location>
</feature>
<dbReference type="PANTHER" id="PTHR43124:SF8">
    <property type="entry name" value="INNER MEMBRANE TRANSPORT PROTEIN YDHP"/>
    <property type="match status" value="1"/>
</dbReference>
<feature type="transmembrane region" description="Helical" evidence="6">
    <location>
        <begin position="128"/>
        <end position="146"/>
    </location>
</feature>
<dbReference type="Pfam" id="PF07690">
    <property type="entry name" value="MFS_1"/>
    <property type="match status" value="1"/>
</dbReference>
<dbReference type="CDD" id="cd17324">
    <property type="entry name" value="MFS_NepI_like"/>
    <property type="match status" value="1"/>
</dbReference>
<dbReference type="InterPro" id="IPR050189">
    <property type="entry name" value="MFS_Efflux_Transporters"/>
</dbReference>
<dbReference type="InterPro" id="IPR036259">
    <property type="entry name" value="MFS_trans_sf"/>
</dbReference>
<dbReference type="SUPFAM" id="SSF103473">
    <property type="entry name" value="MFS general substrate transporter"/>
    <property type="match status" value="1"/>
</dbReference>
<dbReference type="GO" id="GO:0005886">
    <property type="term" value="C:plasma membrane"/>
    <property type="evidence" value="ECO:0007669"/>
    <property type="project" value="UniProtKB-SubCell"/>
</dbReference>
<dbReference type="PRINTS" id="PR01035">
    <property type="entry name" value="TCRTETA"/>
</dbReference>
<feature type="transmembrane region" description="Helical" evidence="6">
    <location>
        <begin position="71"/>
        <end position="93"/>
    </location>
</feature>
<keyword evidence="3 6" id="KW-0812">Transmembrane</keyword>
<dbReference type="Proteomes" id="UP000264036">
    <property type="component" value="Unassembled WGS sequence"/>
</dbReference>
<organism evidence="8 9">
    <name type="scientific">Advenella kashmirensis</name>
    <dbReference type="NCBI Taxonomy" id="310575"/>
    <lineage>
        <taxon>Bacteria</taxon>
        <taxon>Pseudomonadati</taxon>
        <taxon>Pseudomonadota</taxon>
        <taxon>Betaproteobacteria</taxon>
        <taxon>Burkholderiales</taxon>
        <taxon>Alcaligenaceae</taxon>
    </lineage>
</organism>
<feature type="transmembrane region" description="Helical" evidence="6">
    <location>
        <begin position="7"/>
        <end position="27"/>
    </location>
</feature>
<evidence type="ECO:0000256" key="6">
    <source>
        <dbReference type="SAM" id="Phobius"/>
    </source>
</evidence>
<dbReference type="Gene3D" id="1.20.1250.20">
    <property type="entry name" value="MFS general substrate transporter like domains"/>
    <property type="match status" value="2"/>
</dbReference>
<feature type="transmembrane region" description="Helical" evidence="6">
    <location>
        <begin position="269"/>
        <end position="287"/>
    </location>
</feature>
<comment type="subcellular location">
    <subcellularLocation>
        <location evidence="1">Cell membrane</location>
        <topology evidence="1">Multi-pass membrane protein</topology>
    </subcellularLocation>
</comment>
<evidence type="ECO:0000256" key="2">
    <source>
        <dbReference type="ARBA" id="ARBA00022475"/>
    </source>
</evidence>
<comment type="caution">
    <text evidence="8">The sequence shown here is derived from an EMBL/GenBank/DDBJ whole genome shotgun (WGS) entry which is preliminary data.</text>
</comment>
<dbReference type="InterPro" id="IPR020846">
    <property type="entry name" value="MFS_dom"/>
</dbReference>
<dbReference type="PANTHER" id="PTHR43124">
    <property type="entry name" value="PURINE EFFLUX PUMP PBUE"/>
    <property type="match status" value="1"/>
</dbReference>
<keyword evidence="2" id="KW-1003">Cell membrane</keyword>
<dbReference type="GO" id="GO:0022857">
    <property type="term" value="F:transmembrane transporter activity"/>
    <property type="evidence" value="ECO:0007669"/>
    <property type="project" value="InterPro"/>
</dbReference>
<evidence type="ECO:0000256" key="1">
    <source>
        <dbReference type="ARBA" id="ARBA00004651"/>
    </source>
</evidence>
<feature type="transmembrane region" description="Helical" evidence="6">
    <location>
        <begin position="237"/>
        <end position="257"/>
    </location>
</feature>
<feature type="transmembrane region" description="Helical" evidence="6">
    <location>
        <begin position="293"/>
        <end position="317"/>
    </location>
</feature>
<reference evidence="8 9" key="1">
    <citation type="journal article" date="2018" name="Nat. Biotechnol.">
        <title>A standardized bacterial taxonomy based on genome phylogeny substantially revises the tree of life.</title>
        <authorList>
            <person name="Parks D.H."/>
            <person name="Chuvochina M."/>
            <person name="Waite D.W."/>
            <person name="Rinke C."/>
            <person name="Skarshewski A."/>
            <person name="Chaumeil P.A."/>
            <person name="Hugenholtz P."/>
        </authorList>
    </citation>
    <scope>NUCLEOTIDE SEQUENCE [LARGE SCALE GENOMIC DNA]</scope>
    <source>
        <strain evidence="8">UBA10707</strain>
    </source>
</reference>
<evidence type="ECO:0000313" key="8">
    <source>
        <dbReference type="EMBL" id="HBP31819.1"/>
    </source>
</evidence>
<gene>
    <name evidence="8" type="ORF">DD666_20720</name>
</gene>
<keyword evidence="5 6" id="KW-0472">Membrane</keyword>
<evidence type="ECO:0000256" key="5">
    <source>
        <dbReference type="ARBA" id="ARBA00023136"/>
    </source>
</evidence>
<feature type="domain" description="Major facilitator superfamily (MFS) profile" evidence="7">
    <location>
        <begin position="4"/>
        <end position="382"/>
    </location>
</feature>
<dbReference type="AlphaFoldDB" id="A0A356LLS0"/>
<feature type="transmembrane region" description="Helical" evidence="6">
    <location>
        <begin position="358"/>
        <end position="378"/>
    </location>
</feature>
<feature type="transmembrane region" description="Helical" evidence="6">
    <location>
        <begin position="99"/>
        <end position="121"/>
    </location>
</feature>
<protein>
    <submittedName>
        <fullName evidence="8">MFS transporter</fullName>
    </submittedName>
</protein>
<feature type="transmembrane region" description="Helical" evidence="6">
    <location>
        <begin position="39"/>
        <end position="59"/>
    </location>
</feature>
<evidence type="ECO:0000256" key="3">
    <source>
        <dbReference type="ARBA" id="ARBA00022692"/>
    </source>
</evidence>
<dbReference type="PROSITE" id="PS50850">
    <property type="entry name" value="MFS"/>
    <property type="match status" value="1"/>
</dbReference>
<feature type="transmembrane region" description="Helical" evidence="6">
    <location>
        <begin position="198"/>
        <end position="225"/>
    </location>
</feature>
<dbReference type="InterPro" id="IPR001958">
    <property type="entry name" value="Tet-R_TetA/multi-R_MdtG-like"/>
</dbReference>
<dbReference type="InterPro" id="IPR011701">
    <property type="entry name" value="MFS"/>
</dbReference>
<proteinExistence type="predicted"/>
<feature type="transmembrane region" description="Helical" evidence="6">
    <location>
        <begin position="329"/>
        <end position="352"/>
    </location>
</feature>